<evidence type="ECO:0000313" key="3">
    <source>
        <dbReference type="Proteomes" id="UP000199012"/>
    </source>
</evidence>
<evidence type="ECO:0000259" key="1">
    <source>
        <dbReference type="SMART" id="SM00909"/>
    </source>
</evidence>
<feature type="domain" description="GerMN" evidence="1">
    <location>
        <begin position="209"/>
        <end position="296"/>
    </location>
</feature>
<dbReference type="RefSeq" id="WP_239078688.1">
    <property type="nucleotide sequence ID" value="NZ_BONM01000005.1"/>
</dbReference>
<dbReference type="STRING" id="988821.SAMN05421867_10161"/>
<keyword evidence="3" id="KW-1185">Reference proteome</keyword>
<dbReference type="InterPro" id="IPR059026">
    <property type="entry name" value="LpqB_N"/>
</dbReference>
<sequence>MRAPTGPRALRRRRGVLAPLVAALLVVLAGCVSIPTSGPVTEGAVAVDEGGRIDVLAEGPQEGAQPEEIVQGFLLAGAAGFGDDFVVARQFLTGDARAEWSPLAGVVVAGSVDLQRTSTSEVSVSVPVVARVDADGRYAEAAAGAAQQVTYGLVQGASGEWRIASLPDGLVLPRSVFATQFRSAPLWFLSPDRTSLVPEVRWFPERNLATAVVQALLAGPSPWLRDAVATAVPDGARLVGSVPVDAAGVAQVTLAPPAAVLEADRGLLLAQLEATLALPRVSRAQVSSGDVVLEDPVALESGVVTSGAPEMLQDGSLVRLAGGGLEPVDEVGSLAGLGARSPARSEDGSVRVLLTDAGLVRAPSPGGEPVVLVPGADLAAPGVDRLGWAWTARTGDGGGLWAAGPDGAVVEVTADWLDDRRVRSLRVSRDATRVAVVSEGVDGVAVDVAGVVRDEGGVPRTAGEAVRVGASLVDATSVAWVDATTLAVVGRSTGAPALHLVPVAGATVVQPELSDLAAVAAGRGGRNLLAATTEGSLYRLDGPSWVRVAGVEDVRDPSYPG</sequence>
<dbReference type="Pfam" id="PF10647">
    <property type="entry name" value="Gmad1"/>
    <property type="match status" value="1"/>
</dbReference>
<accession>A0A1I0V074</accession>
<name>A0A1I0V074_9CELL</name>
<reference evidence="2 3" key="1">
    <citation type="submission" date="2016-10" db="EMBL/GenBank/DDBJ databases">
        <authorList>
            <person name="de Groot N.N."/>
        </authorList>
    </citation>
    <scope>NUCLEOTIDE SEQUENCE [LARGE SCALE GENOMIC DNA]</scope>
    <source>
        <strain evidence="2 3">CGMCC 4.6945</strain>
    </source>
</reference>
<proteinExistence type="predicted"/>
<gene>
    <name evidence="2" type="ORF">SAMN05421867_10161</name>
</gene>
<organism evidence="2 3">
    <name type="scientific">Cellulomonas marina</name>
    <dbReference type="NCBI Taxonomy" id="988821"/>
    <lineage>
        <taxon>Bacteria</taxon>
        <taxon>Bacillati</taxon>
        <taxon>Actinomycetota</taxon>
        <taxon>Actinomycetes</taxon>
        <taxon>Micrococcales</taxon>
        <taxon>Cellulomonadaceae</taxon>
        <taxon>Cellulomonas</taxon>
    </lineage>
</organism>
<dbReference type="InterPro" id="IPR019606">
    <property type="entry name" value="GerMN"/>
</dbReference>
<dbReference type="Pfam" id="PF10646">
    <property type="entry name" value="Germane"/>
    <property type="match status" value="1"/>
</dbReference>
<evidence type="ECO:0000313" key="2">
    <source>
        <dbReference type="EMBL" id="SFA69715.1"/>
    </source>
</evidence>
<dbReference type="InterPro" id="IPR018910">
    <property type="entry name" value="LpqB_C"/>
</dbReference>
<dbReference type="Pfam" id="PF25976">
    <property type="entry name" value="LpqB_N"/>
    <property type="match status" value="1"/>
</dbReference>
<dbReference type="SMART" id="SM00909">
    <property type="entry name" value="Germane"/>
    <property type="match status" value="1"/>
</dbReference>
<dbReference type="EMBL" id="FOKA01000001">
    <property type="protein sequence ID" value="SFA69715.1"/>
    <property type="molecule type" value="Genomic_DNA"/>
</dbReference>
<protein>
    <submittedName>
        <fullName evidence="2">Sporulation and spore germination</fullName>
    </submittedName>
</protein>
<dbReference type="SUPFAM" id="SSF69322">
    <property type="entry name" value="Tricorn protease domain 2"/>
    <property type="match status" value="1"/>
</dbReference>
<dbReference type="Proteomes" id="UP000199012">
    <property type="component" value="Unassembled WGS sequence"/>
</dbReference>
<dbReference type="AlphaFoldDB" id="A0A1I0V074"/>
<dbReference type="PROSITE" id="PS51257">
    <property type="entry name" value="PROKAR_LIPOPROTEIN"/>
    <property type="match status" value="1"/>
</dbReference>